<name>A0AAD5TL14_9FUNG</name>
<comment type="caution">
    <text evidence="1">The sequence shown here is derived from an EMBL/GenBank/DDBJ whole genome shotgun (WGS) entry which is preliminary data.</text>
</comment>
<reference evidence="1" key="1">
    <citation type="submission" date="2020-05" db="EMBL/GenBank/DDBJ databases">
        <title>Phylogenomic resolution of chytrid fungi.</title>
        <authorList>
            <person name="Stajich J.E."/>
            <person name="Amses K."/>
            <person name="Simmons R."/>
            <person name="Seto K."/>
            <person name="Myers J."/>
            <person name="Bonds A."/>
            <person name="Quandt C.A."/>
            <person name="Barry K."/>
            <person name="Liu P."/>
            <person name="Grigoriev I."/>
            <person name="Longcore J.E."/>
            <person name="James T.Y."/>
        </authorList>
    </citation>
    <scope>NUCLEOTIDE SEQUENCE</scope>
    <source>
        <strain evidence="1">JEL0379</strain>
    </source>
</reference>
<keyword evidence="2" id="KW-1185">Reference proteome</keyword>
<protein>
    <submittedName>
        <fullName evidence="1">Uncharacterized protein</fullName>
    </submittedName>
</protein>
<proteinExistence type="predicted"/>
<organism evidence="1 2">
    <name type="scientific">Geranomyces variabilis</name>
    <dbReference type="NCBI Taxonomy" id="109894"/>
    <lineage>
        <taxon>Eukaryota</taxon>
        <taxon>Fungi</taxon>
        <taxon>Fungi incertae sedis</taxon>
        <taxon>Chytridiomycota</taxon>
        <taxon>Chytridiomycota incertae sedis</taxon>
        <taxon>Chytridiomycetes</taxon>
        <taxon>Spizellomycetales</taxon>
        <taxon>Powellomycetaceae</taxon>
        <taxon>Geranomyces</taxon>
    </lineage>
</organism>
<dbReference type="AlphaFoldDB" id="A0AAD5TL14"/>
<sequence>MLRTPPGIPNDRAGRRLAVPAIVQPALLRNANPILAIGEAKFQWRSPYASESSLLLQLFKLSISSITLMGTLFVMNLDVFSTANIAFGVRTIGLLDGK</sequence>
<accession>A0AAD5TL14</accession>
<evidence type="ECO:0000313" key="1">
    <source>
        <dbReference type="EMBL" id="KAJ3179806.1"/>
    </source>
</evidence>
<dbReference type="EMBL" id="JADGJQ010000019">
    <property type="protein sequence ID" value="KAJ3179806.1"/>
    <property type="molecule type" value="Genomic_DNA"/>
</dbReference>
<evidence type="ECO:0000313" key="2">
    <source>
        <dbReference type="Proteomes" id="UP001212152"/>
    </source>
</evidence>
<gene>
    <name evidence="1" type="ORF">HDU87_002374</name>
</gene>
<dbReference type="Proteomes" id="UP001212152">
    <property type="component" value="Unassembled WGS sequence"/>
</dbReference>